<evidence type="ECO:0000313" key="1">
    <source>
        <dbReference type="EMBL" id="CAK9150540.1"/>
    </source>
</evidence>
<dbReference type="EMBL" id="CAUOFW020002048">
    <property type="protein sequence ID" value="CAK9150540.1"/>
    <property type="molecule type" value="Genomic_DNA"/>
</dbReference>
<comment type="caution">
    <text evidence="2">The sequence shown here is derived from an EMBL/GenBank/DDBJ whole genome shotgun (WGS) entry which is preliminary data.</text>
</comment>
<evidence type="ECO:0000313" key="3">
    <source>
        <dbReference type="Proteomes" id="UP001642360"/>
    </source>
</evidence>
<name>A0ABC8V2D3_9AQUA</name>
<dbReference type="AlphaFoldDB" id="A0ABC8V2D3"/>
<dbReference type="InterPro" id="IPR007750">
    <property type="entry name" value="DUF674"/>
</dbReference>
<reference evidence="2 3" key="1">
    <citation type="submission" date="2024-02" db="EMBL/GenBank/DDBJ databases">
        <authorList>
            <person name="Vignale AGUSTIN F."/>
            <person name="Sosa J E."/>
            <person name="Modenutti C."/>
        </authorList>
    </citation>
    <scope>NUCLEOTIDE SEQUENCE [LARGE SCALE GENOMIC DNA]</scope>
</reference>
<proteinExistence type="predicted"/>
<dbReference type="Pfam" id="PF05056">
    <property type="entry name" value="DUF674"/>
    <property type="match status" value="1"/>
</dbReference>
<evidence type="ECO:0000313" key="2">
    <source>
        <dbReference type="EMBL" id="CAK9187475.1"/>
    </source>
</evidence>
<gene>
    <name evidence="1" type="ORF">ILEXP_LOCUS18694</name>
    <name evidence="2" type="ORF">ILEXP_LOCUS58031</name>
</gene>
<organism evidence="2 3">
    <name type="scientific">Ilex paraguariensis</name>
    <name type="common">yerba mate</name>
    <dbReference type="NCBI Taxonomy" id="185542"/>
    <lineage>
        <taxon>Eukaryota</taxon>
        <taxon>Viridiplantae</taxon>
        <taxon>Streptophyta</taxon>
        <taxon>Embryophyta</taxon>
        <taxon>Tracheophyta</taxon>
        <taxon>Spermatophyta</taxon>
        <taxon>Magnoliopsida</taxon>
        <taxon>eudicotyledons</taxon>
        <taxon>Gunneridae</taxon>
        <taxon>Pentapetalae</taxon>
        <taxon>asterids</taxon>
        <taxon>campanulids</taxon>
        <taxon>Aquifoliales</taxon>
        <taxon>Aquifoliaceae</taxon>
        <taxon>Ilex</taxon>
    </lineage>
</organism>
<dbReference type="Proteomes" id="UP001642360">
    <property type="component" value="Unassembled WGS sequence"/>
</dbReference>
<dbReference type="PANTHER" id="PTHR33103:SF19">
    <property type="entry name" value="OS09G0544700 PROTEIN"/>
    <property type="match status" value="1"/>
</dbReference>
<keyword evidence="3" id="KW-1185">Reference proteome</keyword>
<accession>A0ABC8V2D3</accession>
<dbReference type="EMBL" id="CAUOFW020009991">
    <property type="protein sequence ID" value="CAK9187475.1"/>
    <property type="molecule type" value="Genomic_DNA"/>
</dbReference>
<dbReference type="PANTHER" id="PTHR33103">
    <property type="entry name" value="OS01G0153900 PROTEIN"/>
    <property type="match status" value="1"/>
</dbReference>
<sequence length="110" mass="12492">MSLKLVINTKGRRVLLAETGKDFVDSFLTFSLCLLELFVDYVKEMAYMVTDDLVVEPVSIISSLTLLNRIKAMDADFIEEKMVTLSAYEFAQLFLPYKNDLVALDIGPWS</sequence>
<protein>
    <submittedName>
        <fullName evidence="2">Uncharacterized protein</fullName>
    </submittedName>
</protein>